<name>A0A081RFJ6_SPHCR</name>
<dbReference type="AlphaFoldDB" id="A0A081RFJ6"/>
<evidence type="ECO:0000313" key="2">
    <source>
        <dbReference type="Proteomes" id="UP000028411"/>
    </source>
</evidence>
<dbReference type="Pfam" id="PF05136">
    <property type="entry name" value="Phage_portal_2"/>
    <property type="match status" value="1"/>
</dbReference>
<dbReference type="EMBL" id="JFHR01000015">
    <property type="protein sequence ID" value="KEQ53969.1"/>
    <property type="molecule type" value="Genomic_DNA"/>
</dbReference>
<dbReference type="NCBIfam" id="TIGR01539">
    <property type="entry name" value="portal_lambda"/>
    <property type="match status" value="1"/>
</dbReference>
<gene>
    <name evidence="1" type="ORF">BV95_01657</name>
</gene>
<dbReference type="RefSeq" id="WP_081873313.1">
    <property type="nucleotide sequence ID" value="NZ_JFHR01000015.1"/>
</dbReference>
<dbReference type="OrthoDB" id="9770450at2"/>
<reference evidence="1 2" key="1">
    <citation type="submission" date="2014-02" db="EMBL/GenBank/DDBJ databases">
        <title>Whole genome sequence of Sphingobium chlorophenolicum NBRC 16172.</title>
        <authorList>
            <person name="Gan H.M."/>
            <person name="Gan H.Y."/>
            <person name="Chew T.H."/>
            <person name="Savka M.A."/>
        </authorList>
    </citation>
    <scope>NUCLEOTIDE SEQUENCE [LARGE SCALE GENOMIC DNA]</scope>
    <source>
        <strain evidence="1 2">NBRC 16172</strain>
    </source>
</reference>
<comment type="caution">
    <text evidence="1">The sequence shown here is derived from an EMBL/GenBank/DDBJ whole genome shotgun (WGS) entry which is preliminary data.</text>
</comment>
<accession>A0A081RFJ6</accession>
<protein>
    <submittedName>
        <fullName evidence="1">Phage portal protein, lambda family</fullName>
    </submittedName>
</protein>
<dbReference type="InterPro" id="IPR006429">
    <property type="entry name" value="Phage_lambda_portal"/>
</dbReference>
<dbReference type="eggNOG" id="COG5511">
    <property type="taxonomic scope" value="Bacteria"/>
</dbReference>
<dbReference type="GO" id="GO:0005198">
    <property type="term" value="F:structural molecule activity"/>
    <property type="evidence" value="ECO:0007669"/>
    <property type="project" value="InterPro"/>
</dbReference>
<sequence>MRRLSFLDRLFSRNAKQERATRRDVLQRHWDAASGHRGNPSFGSYGPETLAGSAIIARKARHAAENNAWIANGVAAHVTALVGPGIVPTPQHPNREARPVVQSAFNRWAPVADYDELTDFHGLIAGMARDMVVSGEAFAQMMTTDEGLRLRRIAPEQVDIAQTSELSSGGRIIAGVEFDAEGRRVAYWIRPIDPTAIFEGYAPPVRVPAADIVHLFKPLGPGQVRGISWLAPVLIRAGELDQLDDALLVGAKVAAMFAGFLIDQNGSAAGFPFEGVTADSIMQTGLEPGTLKVLPAGFDIKFSGPQNAQQTVDFAKLQLRGIAAGLGVPEYMLTGDLSGANYSSLRAGLLEFRGRVEAVQFQTIIPQVLTPVWRRFITTAVLAGDLDAADFESNAGDWFACEWIPPAREWIDPEKDARATAEMISAGLTSRRRAVAAQGYSVDELDAEIISDRERERELGLSFGETTEAANAPA</sequence>
<dbReference type="GO" id="GO:0019068">
    <property type="term" value="P:virion assembly"/>
    <property type="evidence" value="ECO:0007669"/>
    <property type="project" value="InterPro"/>
</dbReference>
<evidence type="ECO:0000313" key="1">
    <source>
        <dbReference type="EMBL" id="KEQ53969.1"/>
    </source>
</evidence>
<proteinExistence type="predicted"/>
<organism evidence="1 2">
    <name type="scientific">Sphingobium chlorophenolicum</name>
    <dbReference type="NCBI Taxonomy" id="46429"/>
    <lineage>
        <taxon>Bacteria</taxon>
        <taxon>Pseudomonadati</taxon>
        <taxon>Pseudomonadota</taxon>
        <taxon>Alphaproteobacteria</taxon>
        <taxon>Sphingomonadales</taxon>
        <taxon>Sphingomonadaceae</taxon>
        <taxon>Sphingobium</taxon>
    </lineage>
</organism>
<dbReference type="Proteomes" id="UP000028411">
    <property type="component" value="Unassembled WGS sequence"/>
</dbReference>
<dbReference type="PATRIC" id="fig|46429.4.peg.1626"/>